<dbReference type="InterPro" id="IPR013249">
    <property type="entry name" value="RNA_pol_sigma70_r4_t2"/>
</dbReference>
<evidence type="ECO:0000256" key="3">
    <source>
        <dbReference type="ARBA" id="ARBA00023082"/>
    </source>
</evidence>
<keyword evidence="8" id="KW-1185">Reference proteome</keyword>
<dbReference type="SUPFAM" id="SSF88946">
    <property type="entry name" value="Sigma2 domain of RNA polymerase sigma factors"/>
    <property type="match status" value="1"/>
</dbReference>
<evidence type="ECO:0000259" key="6">
    <source>
        <dbReference type="Pfam" id="PF08281"/>
    </source>
</evidence>
<gene>
    <name evidence="7" type="ORF">SAMN05192574_102571</name>
</gene>
<reference evidence="8" key="1">
    <citation type="submission" date="2016-10" db="EMBL/GenBank/DDBJ databases">
        <authorList>
            <person name="Varghese N."/>
            <person name="Submissions S."/>
        </authorList>
    </citation>
    <scope>NUCLEOTIDE SEQUENCE [LARGE SCALE GENOMIC DNA]</scope>
    <source>
        <strain evidence="8">Gh-48</strain>
    </source>
</reference>
<keyword evidence="3" id="KW-0731">Sigma factor</keyword>
<feature type="domain" description="RNA polymerase sigma factor 70 region 4 type 2" evidence="6">
    <location>
        <begin position="127"/>
        <end position="177"/>
    </location>
</feature>
<dbReference type="Proteomes" id="UP000198942">
    <property type="component" value="Unassembled WGS sequence"/>
</dbReference>
<dbReference type="OrthoDB" id="9780326at2"/>
<dbReference type="InterPro" id="IPR013325">
    <property type="entry name" value="RNA_pol_sigma_r2"/>
</dbReference>
<name>A0A1H8E3R6_9SPHI</name>
<dbReference type="NCBIfam" id="TIGR02937">
    <property type="entry name" value="sigma70-ECF"/>
    <property type="match status" value="1"/>
</dbReference>
<dbReference type="InterPro" id="IPR013324">
    <property type="entry name" value="RNA_pol_sigma_r3/r4-like"/>
</dbReference>
<dbReference type="InterPro" id="IPR039425">
    <property type="entry name" value="RNA_pol_sigma-70-like"/>
</dbReference>
<keyword evidence="2" id="KW-0805">Transcription regulation</keyword>
<dbReference type="STRING" id="551995.SAMN05192574_102571"/>
<dbReference type="EMBL" id="FOCL01000002">
    <property type="protein sequence ID" value="SEN14103.1"/>
    <property type="molecule type" value="Genomic_DNA"/>
</dbReference>
<dbReference type="Pfam" id="PF04542">
    <property type="entry name" value="Sigma70_r2"/>
    <property type="match status" value="1"/>
</dbReference>
<dbReference type="GO" id="GO:0003677">
    <property type="term" value="F:DNA binding"/>
    <property type="evidence" value="ECO:0007669"/>
    <property type="project" value="InterPro"/>
</dbReference>
<dbReference type="InterPro" id="IPR014284">
    <property type="entry name" value="RNA_pol_sigma-70_dom"/>
</dbReference>
<dbReference type="GO" id="GO:0006352">
    <property type="term" value="P:DNA-templated transcription initiation"/>
    <property type="evidence" value="ECO:0007669"/>
    <property type="project" value="InterPro"/>
</dbReference>
<dbReference type="GO" id="GO:0016987">
    <property type="term" value="F:sigma factor activity"/>
    <property type="evidence" value="ECO:0007669"/>
    <property type="project" value="UniProtKB-KW"/>
</dbReference>
<evidence type="ECO:0000313" key="8">
    <source>
        <dbReference type="Proteomes" id="UP000198942"/>
    </source>
</evidence>
<dbReference type="CDD" id="cd06171">
    <property type="entry name" value="Sigma70_r4"/>
    <property type="match status" value="1"/>
</dbReference>
<dbReference type="AlphaFoldDB" id="A0A1H8E3R6"/>
<dbReference type="SUPFAM" id="SSF88659">
    <property type="entry name" value="Sigma3 and sigma4 domains of RNA polymerase sigma factors"/>
    <property type="match status" value="1"/>
</dbReference>
<comment type="similarity">
    <text evidence="1">Belongs to the sigma-70 factor family. ECF subfamily.</text>
</comment>
<dbReference type="PANTHER" id="PTHR43133">
    <property type="entry name" value="RNA POLYMERASE ECF-TYPE SIGMA FACTO"/>
    <property type="match status" value="1"/>
</dbReference>
<proteinExistence type="inferred from homology"/>
<dbReference type="InterPro" id="IPR007627">
    <property type="entry name" value="RNA_pol_sigma70_r2"/>
</dbReference>
<feature type="domain" description="RNA polymerase sigma-70 region 2" evidence="5">
    <location>
        <begin position="25"/>
        <end position="91"/>
    </location>
</feature>
<dbReference type="Pfam" id="PF08281">
    <property type="entry name" value="Sigma70_r4_2"/>
    <property type="match status" value="1"/>
</dbReference>
<evidence type="ECO:0000256" key="2">
    <source>
        <dbReference type="ARBA" id="ARBA00023015"/>
    </source>
</evidence>
<dbReference type="PANTHER" id="PTHR43133:SF51">
    <property type="entry name" value="RNA POLYMERASE SIGMA FACTOR"/>
    <property type="match status" value="1"/>
</dbReference>
<accession>A0A1H8E3R6</accession>
<sequence>MQSKLSDIELIEQTLAGNQFAYADLVKRHQRFVFTLAMRFAKGREDAEEIAQDCFVKAYRSLASFQGQSKFSTWLYSIVYTTAMTFLRKKRVDTDSIDDEGTFVQVESHESAYDTNNVENKSRSYYLNQAIEQLLPDDATIITMFYKGEQSLEEIAQTMGIETNTVKVKLFRARQRLKEKLERNLKHEVKELI</sequence>
<keyword evidence="4" id="KW-0804">Transcription</keyword>
<evidence type="ECO:0000256" key="4">
    <source>
        <dbReference type="ARBA" id="ARBA00023163"/>
    </source>
</evidence>
<dbReference type="Gene3D" id="1.10.10.10">
    <property type="entry name" value="Winged helix-like DNA-binding domain superfamily/Winged helix DNA-binding domain"/>
    <property type="match status" value="1"/>
</dbReference>
<evidence type="ECO:0000313" key="7">
    <source>
        <dbReference type="EMBL" id="SEN14103.1"/>
    </source>
</evidence>
<dbReference type="Gene3D" id="1.10.1740.10">
    <property type="match status" value="1"/>
</dbReference>
<protein>
    <submittedName>
        <fullName evidence="7">RNA polymerase sigma-70 factor, ECF subfamily</fullName>
    </submittedName>
</protein>
<dbReference type="RefSeq" id="WP_091209867.1">
    <property type="nucleotide sequence ID" value="NZ_FOCL01000002.1"/>
</dbReference>
<evidence type="ECO:0000256" key="1">
    <source>
        <dbReference type="ARBA" id="ARBA00010641"/>
    </source>
</evidence>
<dbReference type="InterPro" id="IPR036388">
    <property type="entry name" value="WH-like_DNA-bd_sf"/>
</dbReference>
<organism evidence="7 8">
    <name type="scientific">Mucilaginibacter gossypiicola</name>
    <dbReference type="NCBI Taxonomy" id="551995"/>
    <lineage>
        <taxon>Bacteria</taxon>
        <taxon>Pseudomonadati</taxon>
        <taxon>Bacteroidota</taxon>
        <taxon>Sphingobacteriia</taxon>
        <taxon>Sphingobacteriales</taxon>
        <taxon>Sphingobacteriaceae</taxon>
        <taxon>Mucilaginibacter</taxon>
    </lineage>
</organism>
<evidence type="ECO:0000259" key="5">
    <source>
        <dbReference type="Pfam" id="PF04542"/>
    </source>
</evidence>